<dbReference type="InterPro" id="IPR009060">
    <property type="entry name" value="UBA-like_sf"/>
</dbReference>
<evidence type="ECO:0000256" key="2">
    <source>
        <dbReference type="ARBA" id="ARBA00009285"/>
    </source>
</evidence>
<dbReference type="SMART" id="SM00804">
    <property type="entry name" value="TAP_C"/>
    <property type="match status" value="1"/>
</dbReference>
<comment type="similarity">
    <text evidence="2">Belongs to the NXF family.</text>
</comment>
<accession>A0AAE0DQ56</accession>
<dbReference type="Gene3D" id="3.80.10.10">
    <property type="entry name" value="Ribonuclease Inhibitor"/>
    <property type="match status" value="1"/>
</dbReference>
<dbReference type="Pfam" id="PF03943">
    <property type="entry name" value="TAP_C"/>
    <property type="match status" value="1"/>
</dbReference>
<comment type="subcellular location">
    <subcellularLocation>
        <location evidence="1">Nucleus</location>
    </subcellularLocation>
</comment>
<evidence type="ECO:0000313" key="15">
    <source>
        <dbReference type="Proteomes" id="UP001276659"/>
    </source>
</evidence>
<dbReference type="SUPFAM" id="SSF54427">
    <property type="entry name" value="NTF2-like"/>
    <property type="match status" value="1"/>
</dbReference>
<dbReference type="AlphaFoldDB" id="A0AAE0DQ56"/>
<feature type="compositionally biased region" description="Pro residues" evidence="11">
    <location>
        <begin position="1"/>
        <end position="11"/>
    </location>
</feature>
<dbReference type="EMBL" id="JASNWA010000003">
    <property type="protein sequence ID" value="KAK3179021.1"/>
    <property type="molecule type" value="Genomic_DNA"/>
</dbReference>
<keyword evidence="6" id="KW-0677">Repeat</keyword>
<dbReference type="SUPFAM" id="SSF52058">
    <property type="entry name" value="L domain-like"/>
    <property type="match status" value="1"/>
</dbReference>
<evidence type="ECO:0000256" key="6">
    <source>
        <dbReference type="ARBA" id="ARBA00022737"/>
    </source>
</evidence>
<dbReference type="InterPro" id="IPR057125">
    <property type="entry name" value="NXF1/2/3/5-like_LRR"/>
</dbReference>
<evidence type="ECO:0000256" key="10">
    <source>
        <dbReference type="ARBA" id="ARBA00069694"/>
    </source>
</evidence>
<protein>
    <recommendedName>
        <fullName evidence="10">mRNA export factor MEX67</fullName>
    </recommendedName>
</protein>
<dbReference type="Proteomes" id="UP001276659">
    <property type="component" value="Unassembled WGS sequence"/>
</dbReference>
<keyword evidence="7" id="KW-0509">mRNA transport</keyword>
<evidence type="ECO:0000259" key="12">
    <source>
        <dbReference type="PROSITE" id="PS50177"/>
    </source>
</evidence>
<dbReference type="SUPFAM" id="SSF46934">
    <property type="entry name" value="UBA-like"/>
    <property type="match status" value="1"/>
</dbReference>
<dbReference type="InterPro" id="IPR032710">
    <property type="entry name" value="NTF2-like_dom_sf"/>
</dbReference>
<dbReference type="Gene3D" id="1.10.8.10">
    <property type="entry name" value="DNA helicase RuvA subunit, C-terminal domain"/>
    <property type="match status" value="1"/>
</dbReference>
<feature type="compositionally biased region" description="Gly residues" evidence="11">
    <location>
        <begin position="57"/>
        <end position="72"/>
    </location>
</feature>
<evidence type="ECO:0000259" key="13">
    <source>
        <dbReference type="PROSITE" id="PS51281"/>
    </source>
</evidence>
<dbReference type="GO" id="GO:0005634">
    <property type="term" value="C:nucleus"/>
    <property type="evidence" value="ECO:0007669"/>
    <property type="project" value="UniProtKB-SubCell"/>
</dbReference>
<keyword evidence="15" id="KW-1185">Reference proteome</keyword>
<keyword evidence="8" id="KW-0539">Nucleus</keyword>
<dbReference type="InterPro" id="IPR032675">
    <property type="entry name" value="LRR_dom_sf"/>
</dbReference>
<feature type="domain" description="NTF2" evidence="12">
    <location>
        <begin position="426"/>
        <end position="602"/>
    </location>
</feature>
<feature type="compositionally biased region" description="Low complexity" evidence="11">
    <location>
        <begin position="116"/>
        <end position="125"/>
    </location>
</feature>
<dbReference type="GO" id="GO:0016973">
    <property type="term" value="P:poly(A)+ mRNA export from nucleus"/>
    <property type="evidence" value="ECO:0007669"/>
    <property type="project" value="TreeGrafter"/>
</dbReference>
<comment type="caution">
    <text evidence="14">The sequence shown here is derived from an EMBL/GenBank/DDBJ whole genome shotgun (WGS) entry which is preliminary data.</text>
</comment>
<dbReference type="InterPro" id="IPR001611">
    <property type="entry name" value="Leu-rich_rpt"/>
</dbReference>
<keyword evidence="3" id="KW-0813">Transport</keyword>
<keyword evidence="4" id="KW-0963">Cytoplasm</keyword>
<evidence type="ECO:0000256" key="4">
    <source>
        <dbReference type="ARBA" id="ARBA00022490"/>
    </source>
</evidence>
<evidence type="ECO:0000256" key="8">
    <source>
        <dbReference type="ARBA" id="ARBA00023242"/>
    </source>
</evidence>
<dbReference type="CDD" id="cd14342">
    <property type="entry name" value="UBA_TAP-C"/>
    <property type="match status" value="1"/>
</dbReference>
<evidence type="ECO:0000256" key="11">
    <source>
        <dbReference type="SAM" id="MobiDB-lite"/>
    </source>
</evidence>
<name>A0AAE0DQ56_9LECA</name>
<dbReference type="Gene3D" id="3.10.450.50">
    <property type="match status" value="1"/>
</dbReference>
<dbReference type="PANTHER" id="PTHR10662">
    <property type="entry name" value="NUCLEAR RNA EXPORT FACTOR"/>
    <property type="match status" value="1"/>
</dbReference>
<comment type="function">
    <text evidence="9">Involved in the export of mRNA from the nucleus to the cytoplasm.</text>
</comment>
<proteinExistence type="inferred from homology"/>
<dbReference type="InterPro" id="IPR005637">
    <property type="entry name" value="TAP_C_dom"/>
</dbReference>
<evidence type="ECO:0000313" key="14">
    <source>
        <dbReference type="EMBL" id="KAK3179021.1"/>
    </source>
</evidence>
<organism evidence="14 15">
    <name type="scientific">Lepraria neglecta</name>
    <dbReference type="NCBI Taxonomy" id="209136"/>
    <lineage>
        <taxon>Eukaryota</taxon>
        <taxon>Fungi</taxon>
        <taxon>Dikarya</taxon>
        <taxon>Ascomycota</taxon>
        <taxon>Pezizomycotina</taxon>
        <taxon>Lecanoromycetes</taxon>
        <taxon>OSLEUM clade</taxon>
        <taxon>Lecanoromycetidae</taxon>
        <taxon>Lecanorales</taxon>
        <taxon>Lecanorineae</taxon>
        <taxon>Stereocaulaceae</taxon>
        <taxon>Lepraria</taxon>
    </lineage>
</organism>
<dbReference type="FunFam" id="3.80.10.10:FF:000296">
    <property type="entry name" value="mRNA export factor MEX67"/>
    <property type="match status" value="1"/>
</dbReference>
<evidence type="ECO:0000256" key="9">
    <source>
        <dbReference type="ARBA" id="ARBA00055253"/>
    </source>
</evidence>
<evidence type="ECO:0000256" key="1">
    <source>
        <dbReference type="ARBA" id="ARBA00004123"/>
    </source>
</evidence>
<evidence type="ECO:0000256" key="7">
    <source>
        <dbReference type="ARBA" id="ARBA00022816"/>
    </source>
</evidence>
<dbReference type="Pfam" id="PF24048">
    <property type="entry name" value="LRR_NXF1-5"/>
    <property type="match status" value="1"/>
</dbReference>
<feature type="domain" description="TAP-C" evidence="13">
    <location>
        <begin position="650"/>
        <end position="703"/>
    </location>
</feature>
<dbReference type="GO" id="GO:0003723">
    <property type="term" value="F:RNA binding"/>
    <property type="evidence" value="ECO:0007669"/>
    <property type="project" value="TreeGrafter"/>
</dbReference>
<dbReference type="InterPro" id="IPR002075">
    <property type="entry name" value="NTF2_dom"/>
</dbReference>
<gene>
    <name evidence="14" type="ORF">OEA41_001160</name>
</gene>
<feature type="region of interest" description="Disordered" evidence="11">
    <location>
        <begin position="1"/>
        <end position="139"/>
    </location>
</feature>
<feature type="compositionally biased region" description="Low complexity" evidence="11">
    <location>
        <begin position="12"/>
        <end position="33"/>
    </location>
</feature>
<keyword evidence="5" id="KW-0433">Leucine-rich repeat</keyword>
<dbReference type="PANTHER" id="PTHR10662:SF22">
    <property type="entry name" value="NUCLEAR RNA EXPORT FACTOR 1"/>
    <property type="match status" value="1"/>
</dbReference>
<dbReference type="PROSITE" id="PS51450">
    <property type="entry name" value="LRR"/>
    <property type="match status" value="1"/>
</dbReference>
<dbReference type="InterPro" id="IPR030217">
    <property type="entry name" value="NXF_fam"/>
</dbReference>
<dbReference type="PROSITE" id="PS51281">
    <property type="entry name" value="TAP_C"/>
    <property type="match status" value="1"/>
</dbReference>
<evidence type="ECO:0000256" key="3">
    <source>
        <dbReference type="ARBA" id="ARBA00022448"/>
    </source>
</evidence>
<dbReference type="PROSITE" id="PS50177">
    <property type="entry name" value="NTF2_DOMAIN"/>
    <property type="match status" value="1"/>
</dbReference>
<dbReference type="Pfam" id="PF22602">
    <property type="entry name" value="NXF_NTF2"/>
    <property type="match status" value="1"/>
</dbReference>
<dbReference type="InterPro" id="IPR018222">
    <property type="entry name" value="Nuclear_transport_factor_2_euk"/>
</dbReference>
<reference evidence="14" key="1">
    <citation type="submission" date="2022-11" db="EMBL/GenBank/DDBJ databases">
        <title>Chromosomal genome sequence assembly and mating type (MAT) locus characterization of the leprose asexual lichenized fungus Lepraria neglecta (Nyl.) Erichsen.</title>
        <authorList>
            <person name="Allen J.L."/>
            <person name="Pfeffer B."/>
        </authorList>
    </citation>
    <scope>NUCLEOTIDE SEQUENCE</scope>
    <source>
        <strain evidence="14">Allen 5258</strain>
    </source>
</reference>
<dbReference type="FunFam" id="3.10.450.50:FF:000013">
    <property type="entry name" value="mRNA export factor mex67"/>
    <property type="match status" value="1"/>
</dbReference>
<sequence>MLQQAPTPPTGPRATRTSARTSERLTSSRLPSRGGIQKRNSTPVRVDRDGDLVMGAAGSGSRGSGSGRGSAAGRGSTQSRRHDPLGVRSHHPSTGIDPSAIQKSILRSMGSDEPVSRGARSSLRSVRGRGRGQDTREGLNRITIKGLKQSKAAGNPDGGVSDLIGFLERKATNPDAPAREAVKIKKSRLEGDILIISVRQEDTPKILRINHYMFAGVELSIQGPHGKPIPLENNADSETPNTIAVLKGVLSRRYNVESKLLDLSQLGSDPELVNIGMFSTTSRESKFFPALMKICNNIFTTAKEKEEAIISVSLANNALPSISSVTTLAQTFPAIRNLDLSNNQLKNLTSLDGWRWKFRKLDHLILTGNPIEAEVPNYKDDMLKWFPSLTTLNTIQIRSPEETKAAANGRLPIPILGPSFRDEASISETFVKQFFPAYDSDRVSLANGYYDAQSTFSLSINTSAPRAPETTDQKMPCWDTYIKRSRNLMKIAHLPAKMSRLHTGTDSIRDAFTTLPATQHPSLIAEPQKWCIECHTVPGLPDPTGQSISGVGGLIVIVHGEFSEVDVSTGQATTIRSFDRTFVLGAGAGIGGIRVVCDTLVLRSYGGHEAWQPEVGDMGGSIQAQTPAQHTIKVPARFAVPGPGKSEEQVQKEVLAVELSKATGMTLQYSGMCLEQSGWNLANAASAFELAKPTLPEEAFVSR</sequence>
<evidence type="ECO:0000256" key="5">
    <source>
        <dbReference type="ARBA" id="ARBA00022614"/>
    </source>
</evidence>